<comment type="catalytic activity">
    <reaction evidence="6">
        <text>UDP-N-acetyl-alpha-D-mannosamine + 2 NAD(+) + H2O = UDP-N-acetyl-alpha-D-mannosaminouronate + 2 NADH + 3 H(+)</text>
        <dbReference type="Rhea" id="RHEA:25780"/>
        <dbReference type="ChEBI" id="CHEBI:15377"/>
        <dbReference type="ChEBI" id="CHEBI:15378"/>
        <dbReference type="ChEBI" id="CHEBI:57540"/>
        <dbReference type="ChEBI" id="CHEBI:57945"/>
        <dbReference type="ChEBI" id="CHEBI:68623"/>
        <dbReference type="ChEBI" id="CHEBI:70731"/>
        <dbReference type="EC" id="1.1.1.336"/>
    </reaction>
</comment>
<evidence type="ECO:0000256" key="4">
    <source>
        <dbReference type="ARBA" id="ARBA00023027"/>
    </source>
</evidence>
<evidence type="ECO:0000256" key="2">
    <source>
        <dbReference type="ARBA" id="ARBA00016796"/>
    </source>
</evidence>
<dbReference type="InterPro" id="IPR008927">
    <property type="entry name" value="6-PGluconate_DH-like_C_sf"/>
</dbReference>
<dbReference type="GO" id="GO:0051287">
    <property type="term" value="F:NAD binding"/>
    <property type="evidence" value="ECO:0007669"/>
    <property type="project" value="InterPro"/>
</dbReference>
<dbReference type="OrthoDB" id="372050at2157"/>
<evidence type="ECO:0000256" key="5">
    <source>
        <dbReference type="ARBA" id="ARBA00030172"/>
    </source>
</evidence>
<dbReference type="InterPro" id="IPR001732">
    <property type="entry name" value="UDP-Glc/GDP-Man_DH_N"/>
</dbReference>
<dbReference type="GO" id="GO:0000271">
    <property type="term" value="P:polysaccharide biosynthetic process"/>
    <property type="evidence" value="ECO:0007669"/>
    <property type="project" value="InterPro"/>
</dbReference>
<dbReference type="Pfam" id="PF00984">
    <property type="entry name" value="UDPG_MGDP_dh"/>
    <property type="match status" value="1"/>
</dbReference>
<dbReference type="InterPro" id="IPR014027">
    <property type="entry name" value="UDP-Glc/GDP-Man_DH_C"/>
</dbReference>
<protein>
    <recommendedName>
        <fullName evidence="2">UDP-N-acetyl-D-mannosamine dehydrogenase</fullName>
        <ecNumber evidence="1">1.1.1.336</ecNumber>
    </recommendedName>
    <alternativeName>
        <fullName evidence="5">UDP-ManNAc 6-dehydrogenase</fullName>
    </alternativeName>
</protein>
<dbReference type="GO" id="GO:0089714">
    <property type="term" value="F:UDP-N-acetyl-D-mannosamine dehydrogenase activity"/>
    <property type="evidence" value="ECO:0007669"/>
    <property type="project" value="UniProtKB-EC"/>
</dbReference>
<dbReference type="InterPro" id="IPR036291">
    <property type="entry name" value="NAD(P)-bd_dom_sf"/>
</dbReference>
<evidence type="ECO:0000256" key="1">
    <source>
        <dbReference type="ARBA" id="ARBA00012935"/>
    </source>
</evidence>
<evidence type="ECO:0000256" key="3">
    <source>
        <dbReference type="ARBA" id="ARBA00023002"/>
    </source>
</evidence>
<proteinExistence type="inferred from homology"/>
<dbReference type="Pfam" id="PF03721">
    <property type="entry name" value="UDPG_MGDP_dh_N"/>
    <property type="match status" value="1"/>
</dbReference>
<dbReference type="SMART" id="SM00984">
    <property type="entry name" value="UDPG_MGDP_dh_C"/>
    <property type="match status" value="1"/>
</dbReference>
<feature type="domain" description="UDP-glucose/GDP-mannose dehydrogenase C-terminal" evidence="8">
    <location>
        <begin position="332"/>
        <end position="432"/>
    </location>
</feature>
<sequence length="447" mass="49223">MAESLSNLVKNHKVTLSVFGLGNVGGPIAAAWLRAGAKVIGVDISKTLLEAIKNGTSHKKEPFLSETFSKAIKDGNFSVTDDGINASKNSDIKIIAVPVGLKNKKIELKSLIAATTTISKGLKKGDAVIVCPSLPPGTTQIRVLKILEKNSKLKGERDFYLIYNPERIFEGRALQDIEENYPAIVSGLGPKSLDFADELLKIISKKSTLRMSTIANAEAEKLFEGVYRDVNIALANELADYCERIGVDYWEARKGANSQPFCHLHYPGTGVGGLCIPVYPRFIIESSKKIGKHVKLVEYSRQTNDYMPKKCVKDAITLMRNNRVKLKGSKIAVLGLGFRGEVTDTRLSPTYTVVKELLKQGCRVTVHDPFIEKDPLLPKKVVLTRILEDATKDASLIFISSDHKMYSSLSDDSFKNAKKPILVFDGRNILSKDNFKNASILTIGQRV</sequence>
<dbReference type="RefSeq" id="WP_048197123.1">
    <property type="nucleotide sequence ID" value="NZ_CBTY010000010.1"/>
</dbReference>
<dbReference type="GO" id="GO:0016628">
    <property type="term" value="F:oxidoreductase activity, acting on the CH-CH group of donors, NAD or NADP as acceptor"/>
    <property type="evidence" value="ECO:0007669"/>
    <property type="project" value="InterPro"/>
</dbReference>
<evidence type="ECO:0000259" key="8">
    <source>
        <dbReference type="SMART" id="SM00984"/>
    </source>
</evidence>
<keyword evidence="4" id="KW-0520">NAD</keyword>
<dbReference type="InterPro" id="IPR028359">
    <property type="entry name" value="UDP_ManNAc/GlcNAc_DH"/>
</dbReference>
<gene>
    <name evidence="9" type="ORF">NITUZ_50007</name>
</gene>
<dbReference type="PANTHER" id="PTHR43491">
    <property type="entry name" value="UDP-N-ACETYL-D-MANNOSAMINE DEHYDROGENASE"/>
    <property type="match status" value="1"/>
</dbReference>
<dbReference type="InterPro" id="IPR014026">
    <property type="entry name" value="UDP-Glc/GDP-Man_DH_dimer"/>
</dbReference>
<dbReference type="NCBIfam" id="TIGR03026">
    <property type="entry name" value="NDP-sugDHase"/>
    <property type="match status" value="1"/>
</dbReference>
<dbReference type="Proteomes" id="UP000018159">
    <property type="component" value="Unassembled WGS sequence"/>
</dbReference>
<comment type="similarity">
    <text evidence="7">Belongs to the UDP-glucose/GDP-mannose dehydrogenase family.</text>
</comment>
<dbReference type="SUPFAM" id="SSF52413">
    <property type="entry name" value="UDP-glucose/GDP-mannose dehydrogenase C-terminal domain"/>
    <property type="match status" value="1"/>
</dbReference>
<dbReference type="Pfam" id="PF03720">
    <property type="entry name" value="UDPG_MGDP_dh_C"/>
    <property type="match status" value="1"/>
</dbReference>
<keyword evidence="10" id="KW-1185">Reference proteome</keyword>
<dbReference type="EC" id="1.1.1.336" evidence="1"/>
<dbReference type="STRING" id="1407055.NITUZ_50007"/>
<dbReference type="InterPro" id="IPR017476">
    <property type="entry name" value="UDP-Glc/GDP-Man"/>
</dbReference>
<dbReference type="SUPFAM" id="SSF51735">
    <property type="entry name" value="NAD(P)-binding Rossmann-fold domains"/>
    <property type="match status" value="1"/>
</dbReference>
<dbReference type="AlphaFoldDB" id="V6AV48"/>
<dbReference type="Gene3D" id="3.40.50.720">
    <property type="entry name" value="NAD(P)-binding Rossmann-like Domain"/>
    <property type="match status" value="2"/>
</dbReference>
<name>V6AV48_9ARCH</name>
<dbReference type="SUPFAM" id="SSF48179">
    <property type="entry name" value="6-phosphogluconate dehydrogenase C-terminal domain-like"/>
    <property type="match status" value="1"/>
</dbReference>
<dbReference type="PIRSF" id="PIRSF500136">
    <property type="entry name" value="UDP_ManNAc_DH"/>
    <property type="match status" value="1"/>
</dbReference>
<dbReference type="PANTHER" id="PTHR43491:SF5">
    <property type="entry name" value="UDP-N-ACETYL-D-MANNOSAMINE DEHYDROGENASE"/>
    <property type="match status" value="1"/>
</dbReference>
<evidence type="ECO:0000313" key="10">
    <source>
        <dbReference type="Proteomes" id="UP000018159"/>
    </source>
</evidence>
<dbReference type="PIRSF" id="PIRSF000124">
    <property type="entry name" value="UDPglc_GDPman_dh"/>
    <property type="match status" value="1"/>
</dbReference>
<accession>V6AV48</accession>
<dbReference type="EMBL" id="CBTY010000010">
    <property type="protein sequence ID" value="CDI06460.1"/>
    <property type="molecule type" value="Genomic_DNA"/>
</dbReference>
<organism evidence="9 10">
    <name type="scientific">Candidatus Nitrosotenuis uzonensis</name>
    <dbReference type="NCBI Taxonomy" id="1407055"/>
    <lineage>
        <taxon>Archaea</taxon>
        <taxon>Nitrososphaerota</taxon>
        <taxon>Candidatus Nitrosotenuis</taxon>
    </lineage>
</organism>
<evidence type="ECO:0000256" key="7">
    <source>
        <dbReference type="PIRNR" id="PIRNR000124"/>
    </source>
</evidence>
<evidence type="ECO:0000313" key="9">
    <source>
        <dbReference type="EMBL" id="CDI06460.1"/>
    </source>
</evidence>
<dbReference type="InterPro" id="IPR036220">
    <property type="entry name" value="UDP-Glc/GDP-Man_DH_C_sf"/>
</dbReference>
<comment type="caution">
    <text evidence="9">The sequence shown here is derived from an EMBL/GenBank/DDBJ whole genome shotgun (WGS) entry which is preliminary data.</text>
</comment>
<evidence type="ECO:0000256" key="6">
    <source>
        <dbReference type="ARBA" id="ARBA00049130"/>
    </source>
</evidence>
<reference evidence="9 10" key="1">
    <citation type="journal article" date="2013" name="PLoS ONE">
        <title>Enrichment and Genome Sequence of the Group I.1a Ammonia-Oxidizing Archaeon ?Ca. Nitrosotenuis uzonensis? Representing a Clade Globally.</title>
        <authorList>
            <person name="Lebedeva E.V."/>
            <person name="Hatzenpichler R."/>
            <person name="Pelletier E."/>
            <person name="Schuster N."/>
            <person name="Hauzmayer S."/>
            <person name="Bulaev A."/>
            <person name="Grigor'eva N.V."/>
            <person name="Galushko A."/>
            <person name="Schmid M."/>
            <person name="Palatinszky M."/>
            <person name="Le Paslier D."/>
            <person name="Daims H."/>
            <person name="Wagner M."/>
        </authorList>
    </citation>
    <scope>NUCLEOTIDE SEQUENCE [LARGE SCALE GENOMIC DNA]</scope>
    <source>
        <strain evidence="9 10">N4</strain>
    </source>
</reference>
<keyword evidence="3" id="KW-0560">Oxidoreductase</keyword>